<dbReference type="SUPFAM" id="SSF51905">
    <property type="entry name" value="FAD/NAD(P)-binding domain"/>
    <property type="match status" value="1"/>
</dbReference>
<accession>U5W925</accession>
<dbReference type="OrthoDB" id="9782160at2"/>
<evidence type="ECO:0000256" key="1">
    <source>
        <dbReference type="ARBA" id="ARBA00023002"/>
    </source>
</evidence>
<dbReference type="Proteomes" id="UP000017746">
    <property type="component" value="Chromosome"/>
</dbReference>
<evidence type="ECO:0000259" key="3">
    <source>
        <dbReference type="Pfam" id="PF01494"/>
    </source>
</evidence>
<dbReference type="PANTHER" id="PTHR13789:SF309">
    <property type="entry name" value="PUTATIVE (AFU_ORTHOLOGUE AFUA_6G14510)-RELATED"/>
    <property type="match status" value="1"/>
</dbReference>
<keyword evidence="1" id="KW-0560">Oxidoreductase</keyword>
<gene>
    <name evidence="4" type="ORF">AFR_37195</name>
</gene>
<dbReference type="EMBL" id="CP006272">
    <property type="protein sequence ID" value="AGZ45693.1"/>
    <property type="molecule type" value="Genomic_DNA"/>
</dbReference>
<protein>
    <submittedName>
        <fullName evidence="4">Putative monooxygenase</fullName>
    </submittedName>
</protein>
<reference evidence="4 5" key="1">
    <citation type="journal article" date="2014" name="J. Biotechnol.">
        <title>Complete genome sequence of the actinobacterium Actinoplanes friuliensis HAG 010964, producer of the lipopeptide antibiotic friulimycin.</title>
        <authorList>
            <person name="Ruckert C."/>
            <person name="Szczepanowski R."/>
            <person name="Albersmeier A."/>
            <person name="Goesmann A."/>
            <person name="Fischer N."/>
            <person name="Steinkamper A."/>
            <person name="Puhler A."/>
            <person name="Biener R."/>
            <person name="Schwartz D."/>
            <person name="Kalinowski J."/>
        </authorList>
    </citation>
    <scope>NUCLEOTIDE SEQUENCE [LARGE SCALE GENOMIC DNA]</scope>
    <source>
        <strain evidence="4 5">DSM 7358</strain>
    </source>
</reference>
<dbReference type="PANTHER" id="PTHR13789">
    <property type="entry name" value="MONOOXYGENASE"/>
    <property type="match status" value="1"/>
</dbReference>
<keyword evidence="2 4" id="KW-0503">Monooxygenase</keyword>
<dbReference type="KEGG" id="afs:AFR_37195"/>
<feature type="domain" description="FAD-binding" evidence="3">
    <location>
        <begin position="5"/>
        <end position="340"/>
    </location>
</feature>
<keyword evidence="5" id="KW-1185">Reference proteome</keyword>
<dbReference type="InterPro" id="IPR002938">
    <property type="entry name" value="FAD-bd"/>
</dbReference>
<dbReference type="HOGENOM" id="CLU_009665_19_5_11"/>
<proteinExistence type="predicted"/>
<dbReference type="Pfam" id="PF01494">
    <property type="entry name" value="FAD_binding_3"/>
    <property type="match status" value="1"/>
</dbReference>
<dbReference type="InterPro" id="IPR036188">
    <property type="entry name" value="FAD/NAD-bd_sf"/>
</dbReference>
<dbReference type="PATRIC" id="fig|1246995.3.peg.7525"/>
<sequence length="387" mass="40466">MTKTAVVAGGGIAGTVVALALHRAGFTPLIHEAHDRGADERGAFVTVAENGLSALEALGLDPRQVFSAGFATPAMALLTAAGKPLAELPLGTTTTTIRRADLYLALRAEAVRRGITIAYGKRLTGRTRRDGGVTAHFEDGSAVNADLLVGADGLHSRTRTALDPAAPAPRYLGLLNAGGFTAGPVAPALAPEPGVMQMAFGRKAFFGWATAPDGSVWWFANPPSKQPVDPAAWTPATWKARLLELVAGDGMPAAAIIEASDEIVGPWNTWDLPRVPVWRDDRTVLIGDAAHAVSPSSGQGASMAIEDAVVLGRCLEARSDVGAALAEYEGLRRGRVEKVVAYGKRSGSTKAAGPVGAVLRDAMTPLVMRLLYRKGNPQAWILDHRIG</sequence>
<dbReference type="RefSeq" id="WP_023562028.1">
    <property type="nucleotide sequence ID" value="NC_022657.1"/>
</dbReference>
<dbReference type="PRINTS" id="PR00420">
    <property type="entry name" value="RNGMNOXGNASE"/>
</dbReference>
<name>U5W925_9ACTN</name>
<dbReference type="STRING" id="1246995.AFR_37195"/>
<evidence type="ECO:0000313" key="5">
    <source>
        <dbReference type="Proteomes" id="UP000017746"/>
    </source>
</evidence>
<dbReference type="GO" id="GO:0004497">
    <property type="term" value="F:monooxygenase activity"/>
    <property type="evidence" value="ECO:0007669"/>
    <property type="project" value="UniProtKB-KW"/>
</dbReference>
<dbReference type="AlphaFoldDB" id="U5W925"/>
<dbReference type="GO" id="GO:0071949">
    <property type="term" value="F:FAD binding"/>
    <property type="evidence" value="ECO:0007669"/>
    <property type="project" value="InterPro"/>
</dbReference>
<dbReference type="eggNOG" id="COG0654">
    <property type="taxonomic scope" value="Bacteria"/>
</dbReference>
<evidence type="ECO:0000256" key="2">
    <source>
        <dbReference type="ARBA" id="ARBA00023033"/>
    </source>
</evidence>
<organism evidence="4 5">
    <name type="scientific">Actinoplanes friuliensis DSM 7358</name>
    <dbReference type="NCBI Taxonomy" id="1246995"/>
    <lineage>
        <taxon>Bacteria</taxon>
        <taxon>Bacillati</taxon>
        <taxon>Actinomycetota</taxon>
        <taxon>Actinomycetes</taxon>
        <taxon>Micromonosporales</taxon>
        <taxon>Micromonosporaceae</taxon>
        <taxon>Actinoplanes</taxon>
    </lineage>
</organism>
<evidence type="ECO:0000313" key="4">
    <source>
        <dbReference type="EMBL" id="AGZ45693.1"/>
    </source>
</evidence>
<dbReference type="Gene3D" id="3.50.50.60">
    <property type="entry name" value="FAD/NAD(P)-binding domain"/>
    <property type="match status" value="1"/>
</dbReference>
<dbReference type="InterPro" id="IPR050493">
    <property type="entry name" value="FAD-dep_Monooxygenase_BioMet"/>
</dbReference>